<dbReference type="GO" id="GO:0016787">
    <property type="term" value="F:hydrolase activity"/>
    <property type="evidence" value="ECO:0007669"/>
    <property type="project" value="UniProtKB-KW"/>
</dbReference>
<dbReference type="PANTHER" id="PTHR45626:SF26">
    <property type="entry name" value="FAMILY HELICASE, PUTATIVE (AFU_ORTHOLOGUE AFUA_2G09120)-RELATED"/>
    <property type="match status" value="1"/>
</dbReference>
<dbReference type="Pfam" id="PF00271">
    <property type="entry name" value="Helicase_C"/>
    <property type="match status" value="1"/>
</dbReference>
<feature type="region of interest" description="Disordered" evidence="6">
    <location>
        <begin position="166"/>
        <end position="309"/>
    </location>
</feature>
<keyword evidence="3" id="KW-0547">Nucleotide-binding</keyword>
<feature type="compositionally biased region" description="Polar residues" evidence="6">
    <location>
        <begin position="279"/>
        <end position="300"/>
    </location>
</feature>
<organism evidence="8 9">
    <name type="scientific">Imshaugia aleurites</name>
    <dbReference type="NCBI Taxonomy" id="172621"/>
    <lineage>
        <taxon>Eukaryota</taxon>
        <taxon>Fungi</taxon>
        <taxon>Dikarya</taxon>
        <taxon>Ascomycota</taxon>
        <taxon>Pezizomycotina</taxon>
        <taxon>Lecanoromycetes</taxon>
        <taxon>OSLEUM clade</taxon>
        <taxon>Lecanoromycetidae</taxon>
        <taxon>Lecanorales</taxon>
        <taxon>Lecanorineae</taxon>
        <taxon>Parmeliaceae</taxon>
        <taxon>Imshaugia</taxon>
    </lineage>
</organism>
<gene>
    <name evidence="8" type="ORF">IMSHALPRED_003074</name>
</gene>
<dbReference type="GO" id="GO:0006281">
    <property type="term" value="P:DNA repair"/>
    <property type="evidence" value="ECO:0007669"/>
    <property type="project" value="TreeGrafter"/>
</dbReference>
<dbReference type="InterPro" id="IPR001650">
    <property type="entry name" value="Helicase_C-like"/>
</dbReference>
<dbReference type="EMBL" id="CAJPDT010000160">
    <property type="protein sequence ID" value="CAF9941875.1"/>
    <property type="molecule type" value="Genomic_DNA"/>
</dbReference>
<protein>
    <recommendedName>
        <fullName evidence="7">Helicase C-terminal domain-containing protein</fullName>
    </recommendedName>
</protein>
<dbReference type="GO" id="GO:0008168">
    <property type="term" value="F:methyltransferase activity"/>
    <property type="evidence" value="ECO:0007669"/>
    <property type="project" value="UniProtKB-KW"/>
</dbReference>
<dbReference type="InterPro" id="IPR029063">
    <property type="entry name" value="SAM-dependent_MTases_sf"/>
</dbReference>
<accession>A0A8H3J6T3</accession>
<evidence type="ECO:0000313" key="8">
    <source>
        <dbReference type="EMBL" id="CAF9941875.1"/>
    </source>
</evidence>
<dbReference type="InterPro" id="IPR027417">
    <property type="entry name" value="P-loop_NTPase"/>
</dbReference>
<dbReference type="InterPro" id="IPR000330">
    <property type="entry name" value="SNF2_N"/>
</dbReference>
<feature type="region of interest" description="Disordered" evidence="6">
    <location>
        <begin position="2063"/>
        <end position="2159"/>
    </location>
</feature>
<dbReference type="InterPro" id="IPR001525">
    <property type="entry name" value="C5_MeTfrase"/>
</dbReference>
<keyword evidence="9" id="KW-1185">Reference proteome</keyword>
<feature type="domain" description="Helicase C-terminal" evidence="7">
    <location>
        <begin position="2280"/>
        <end position="2447"/>
    </location>
</feature>
<feature type="region of interest" description="Disordered" evidence="6">
    <location>
        <begin position="1"/>
        <end position="101"/>
    </location>
</feature>
<keyword evidence="4" id="KW-0378">Hydrolase</keyword>
<feature type="compositionally biased region" description="Low complexity" evidence="6">
    <location>
        <begin position="258"/>
        <end position="267"/>
    </location>
</feature>
<feature type="compositionally biased region" description="Acidic residues" evidence="6">
    <location>
        <begin position="10"/>
        <end position="25"/>
    </location>
</feature>
<feature type="compositionally biased region" description="Polar residues" evidence="6">
    <location>
        <begin position="199"/>
        <end position="218"/>
    </location>
</feature>
<dbReference type="SUPFAM" id="SSF53335">
    <property type="entry name" value="S-adenosyl-L-methionine-dependent methyltransferases"/>
    <property type="match status" value="1"/>
</dbReference>
<evidence type="ECO:0000313" key="9">
    <source>
        <dbReference type="Proteomes" id="UP000664534"/>
    </source>
</evidence>
<dbReference type="Proteomes" id="UP000664534">
    <property type="component" value="Unassembled WGS sequence"/>
</dbReference>
<dbReference type="Pfam" id="PF00145">
    <property type="entry name" value="DNA_methylase"/>
    <property type="match status" value="1"/>
</dbReference>
<keyword evidence="1" id="KW-0489">Methyltransferase</keyword>
<name>A0A8H3J6T3_9LECA</name>
<dbReference type="CDD" id="cd18793">
    <property type="entry name" value="SF2_C_SNF"/>
    <property type="match status" value="1"/>
</dbReference>
<comment type="caution">
    <text evidence="8">The sequence shown here is derived from an EMBL/GenBank/DDBJ whole genome shotgun (WGS) entry which is preliminary data.</text>
</comment>
<dbReference type="Gene3D" id="3.40.50.150">
    <property type="entry name" value="Vaccinia Virus protein VP39"/>
    <property type="match status" value="1"/>
</dbReference>
<dbReference type="InterPro" id="IPR014001">
    <property type="entry name" value="Helicase_ATP-bd"/>
</dbReference>
<proteinExistence type="predicted"/>
<evidence type="ECO:0000256" key="3">
    <source>
        <dbReference type="ARBA" id="ARBA00022741"/>
    </source>
</evidence>
<evidence type="ECO:0000256" key="5">
    <source>
        <dbReference type="ARBA" id="ARBA00022840"/>
    </source>
</evidence>
<reference evidence="8" key="1">
    <citation type="submission" date="2021-03" db="EMBL/GenBank/DDBJ databases">
        <authorList>
            <person name="Tagirdzhanova G."/>
        </authorList>
    </citation>
    <scope>NUCLEOTIDE SEQUENCE</scope>
</reference>
<dbReference type="Gene3D" id="3.40.50.300">
    <property type="entry name" value="P-loop containing nucleotide triphosphate hydrolases"/>
    <property type="match status" value="2"/>
</dbReference>
<feature type="compositionally biased region" description="Low complexity" evidence="6">
    <location>
        <begin position="230"/>
        <end position="239"/>
    </location>
</feature>
<dbReference type="InterPro" id="IPR049730">
    <property type="entry name" value="SNF2/RAD54-like_C"/>
</dbReference>
<dbReference type="OrthoDB" id="423221at2759"/>
<dbReference type="GO" id="GO:0005634">
    <property type="term" value="C:nucleus"/>
    <property type="evidence" value="ECO:0007669"/>
    <property type="project" value="TreeGrafter"/>
</dbReference>
<keyword evidence="2" id="KW-0808">Transferase</keyword>
<evidence type="ECO:0000256" key="6">
    <source>
        <dbReference type="SAM" id="MobiDB-lite"/>
    </source>
</evidence>
<feature type="compositionally biased region" description="Polar residues" evidence="6">
    <location>
        <begin position="66"/>
        <end position="81"/>
    </location>
</feature>
<evidence type="ECO:0000256" key="2">
    <source>
        <dbReference type="ARBA" id="ARBA00022679"/>
    </source>
</evidence>
<dbReference type="SUPFAM" id="SSF52540">
    <property type="entry name" value="P-loop containing nucleoside triphosphate hydrolases"/>
    <property type="match status" value="2"/>
</dbReference>
<feature type="compositionally biased region" description="Acidic residues" evidence="6">
    <location>
        <begin position="2113"/>
        <end position="2146"/>
    </location>
</feature>
<feature type="compositionally biased region" description="Basic and acidic residues" evidence="6">
    <location>
        <begin position="240"/>
        <end position="251"/>
    </location>
</feature>
<dbReference type="SMART" id="SM00487">
    <property type="entry name" value="DEXDc"/>
    <property type="match status" value="1"/>
</dbReference>
<evidence type="ECO:0000256" key="4">
    <source>
        <dbReference type="ARBA" id="ARBA00022801"/>
    </source>
</evidence>
<dbReference type="InterPro" id="IPR050628">
    <property type="entry name" value="SNF2_RAD54_helicase_TF"/>
</dbReference>
<feature type="compositionally biased region" description="Basic and acidic residues" evidence="6">
    <location>
        <begin position="2147"/>
        <end position="2159"/>
    </location>
</feature>
<feature type="compositionally biased region" description="Basic residues" evidence="6">
    <location>
        <begin position="29"/>
        <end position="43"/>
    </location>
</feature>
<dbReference type="GO" id="GO:0005524">
    <property type="term" value="F:ATP binding"/>
    <property type="evidence" value="ECO:0007669"/>
    <property type="project" value="UniProtKB-KW"/>
</dbReference>
<dbReference type="PANTHER" id="PTHR45626">
    <property type="entry name" value="TRANSCRIPTION TERMINATION FACTOR 2-RELATED"/>
    <property type="match status" value="1"/>
</dbReference>
<dbReference type="GO" id="GO:0008094">
    <property type="term" value="F:ATP-dependent activity, acting on DNA"/>
    <property type="evidence" value="ECO:0007669"/>
    <property type="project" value="TreeGrafter"/>
</dbReference>
<keyword evidence="5" id="KW-0067">ATP-binding</keyword>
<evidence type="ECO:0000256" key="1">
    <source>
        <dbReference type="ARBA" id="ARBA00022603"/>
    </source>
</evidence>
<dbReference type="PROSITE" id="PS51194">
    <property type="entry name" value="HELICASE_CTER"/>
    <property type="match status" value="1"/>
</dbReference>
<dbReference type="GO" id="GO:0032259">
    <property type="term" value="P:methylation"/>
    <property type="evidence" value="ECO:0007669"/>
    <property type="project" value="UniProtKB-KW"/>
</dbReference>
<dbReference type="Pfam" id="PF00176">
    <property type="entry name" value="SNF2-rel_dom"/>
    <property type="match status" value="1"/>
</dbReference>
<evidence type="ECO:0000259" key="7">
    <source>
        <dbReference type="PROSITE" id="PS51194"/>
    </source>
</evidence>
<sequence>MVKRRRLKDDGEDGEDEDYQPDEEELRAAHRARFNRNGPRTRGRQAAQMETAGQAETGDVDADATGANNTSEVQHQPTANAPQVPDDSADDPAKASRVRKTGKTMYCGKIVPRTGKAPKKAKRTEGDYFCIICGSSFTRAEGVNYHFVKCVETYGNPHGYNWNSHPSCSQKTTRKHSPAASTSSDVEPPASKKPRTKDVTSVSQPEPRITRSNATQKTLKSEPDSGNRLTKPFTISTKTTKTDTKLAEKPATKSASLTKPFTISTKTTKTDKKLAENPATKSASMSLTQSKVDTKQASSKQSRKPRSKAVVKAVGTRGEKTVDQSLSPLSDLGAMFNDLVSNGREKIGLLKALQHLSDKQINIATMCSGTESPLLALEKIQNGLRASGLPLLNMKHMFSAEIDALKQAYIQRNFHPDILFRDIREMAAGGQATTAYGALTPIPSNVDLLVAGFSCVDFSNLNKKRKGITDIGESGDTFRAILEYAKRYRPSMILLENVDGAPWDLIEAVWKNDREFIRKYFKKFKDASPKGLDIFWEENDVAYAAAHHRVDAKQYYIPQTRTRRYMLCLDRRQFSPPSLADEAVAQWTRNMKALERRASVSVEAFLLSGDDVRLQYAKDQLSKTGKPRRETDWEACYARHEKYRAGRELGVSRPILEWTNDGSAKASGYFWVDWTLSQVERIWDSIEICYLRNAAKGFDSFYKPRFWELSQNIDRFMDDTPSGIIGCLTPTGQPFSSIRGGPVIGLEALALQGLPIDTLSLTRETERQLSGLAGNAMTSTVVGAALLAGLCVGHEIFKRANESAMQPVQDTGFDMKNMRKDELLPKQLLSFDGSGESSLEELCTMAKASVRLCHCEAQTYTTRSLMRICKCCHHHCCEKCGNLPKHEYELLGGNGIPLRTEPKEFRKLVRHAIPTRLLIEGFSSEQLEDLAELHPERPEQDWKIFSEAILLAMKQEYRYESTERSHCWRVIYTAASSRLELVFARDSLHWLVYGKPDQKEAGNSPVRRVLNEPLARLTVLGRTMTGEYVREKTLIEGCWEVHLPVPHIFPITIIPQGEWTDSWEKKLGLQGKKFIDRQVNTSLQIARTPDPAAGILLDQEICGDYDLLENCGTACSSLHKKRPGMDDRDAPPLFLFLDPARLGLPDHDCYVFSTETQRLEYGENRYIVAKVESKWRPPHKDTHQKADLTASSEAECTVSGRWAPCPLSLRPHQAREQSSFKFTKDVLFMPIFGNRKLQSQYSTDDTYGCLHDTAITALLTCEIPGQLVDSVGWQVGRWTIMDQKSERQVAAAFAWLFARVEHLADVNDSWRPLGPRPWSYRKCLACAPDPPKIMWARSTSGKKTRILPCEDGNEARQFEQKTKARPPPFLVQTYVGDDENHTGQLEVGLNLSTLVHRALASLGNIADRDEINMVWRLDTRYEAPTRYKLNEFTLTNNKLHIEAQYAFPTGERLRPEQKRSLQWMIEQEADRVMFYEEEIEEAVLPQLSWRAEVRVRRNRVLRGGILADEVGYGKTATTLALIGAQEEKAKSYAKEKKHGSISTLTNQDPGSIKLQATLILVPYHLVHQWKGQALKFLGIASNDDKLLVIKDVSQLGKTSVEQMKKALIIIASWKVLRSPSYMANLSHFAALPEGPSSGQRETKAWLTRACENIRKHMGELISEHSCPKDFAENILKKRFKEAYEDGSILRTVPTKRLKGAKYTAWNKAEPVTPEKPSILDKDLERYFKPMTRKECKDLDSMTGILFHMFDFYRIVVDEYTYVDEGQRAEKVSNFITTLNARSRWVLSGTPNLQDFGDVQHLASLLAYNLGVVDDAAGVLRGSTIKNIRGARTDAEQFRAFGYSHTAAWHMGRQAHAQKFLDKYASKNVAEIGMIKSELQLRPHLLGAAETILNAELQQQLQATDMRIVLRGKSRRDNDRLRRYNDLLKDCKTAVQCLLKALAYFELEETRAIEHAVLEDAMDLDDDAPDSLFGACQTLITIRERQMSALVEELEYELLHAAWLGQQCARATESELRGTHYREWKSTMKRTGLRDPEATSDIRRYLEEALGNLDDDTEEIYYRDLPTQEELDKEKAAATKRKKAEKAKRTADRRAAKASGDPRKRKASKKTKEDSEESSGSDNEDNQADDVEPNPREEDDEDEDPDPPDSKPNKIDRDDFEKFASVSREITGHLRSLVSEFTSRTRSLRFARGAQELCLWSKDLGGLPQCASCGRFVRHKDSISINIRCGHLTCKYCIQETGLSICAVDGCGEGTESYRMKKAADLVGAGPTPRNGSRMGNIVELIKSLPKDEQVLLFIQFDDLMLKTAMGLEAAGISNHALHKKAGPQLVHMMNDFQDNQGDDKKKVMLLNPGDETASGINLTNANHVIFVSPLLTDTQQSYNASMTQCIGRARRYGQQNTVHVYRFVALRTVDVDILQEREEKTLVKKKSVQEGEEKTTVVEKNLEKGKAAGWSGVGAVGAEAVGEWLLVEKDAIDDSLEAGWGSGYDFKSDPMAEED</sequence>